<keyword evidence="1" id="KW-0812">Transmembrane</keyword>
<organism evidence="2 3">
    <name type="scientific">Pseudoduganella albidiflava</name>
    <dbReference type="NCBI Taxonomy" id="321983"/>
    <lineage>
        <taxon>Bacteria</taxon>
        <taxon>Pseudomonadati</taxon>
        <taxon>Pseudomonadota</taxon>
        <taxon>Betaproteobacteria</taxon>
        <taxon>Burkholderiales</taxon>
        <taxon>Oxalobacteraceae</taxon>
        <taxon>Telluria group</taxon>
        <taxon>Pseudoduganella</taxon>
    </lineage>
</organism>
<protein>
    <submittedName>
        <fullName evidence="2">Uncharacterized protein</fullName>
    </submittedName>
</protein>
<dbReference type="EMBL" id="BMWV01000015">
    <property type="protein sequence ID" value="GGY61749.1"/>
    <property type="molecule type" value="Genomic_DNA"/>
</dbReference>
<reference evidence="2" key="1">
    <citation type="journal article" date="2014" name="Int. J. Syst. Evol. Microbiol.">
        <title>Complete genome sequence of Corynebacterium casei LMG S-19264T (=DSM 44701T), isolated from a smear-ripened cheese.</title>
        <authorList>
            <consortium name="US DOE Joint Genome Institute (JGI-PGF)"/>
            <person name="Walter F."/>
            <person name="Albersmeier A."/>
            <person name="Kalinowski J."/>
            <person name="Ruckert C."/>
        </authorList>
    </citation>
    <scope>NUCLEOTIDE SEQUENCE</scope>
    <source>
        <strain evidence="2">KCTC 12343</strain>
    </source>
</reference>
<feature type="transmembrane region" description="Helical" evidence="1">
    <location>
        <begin position="34"/>
        <end position="55"/>
    </location>
</feature>
<comment type="caution">
    <text evidence="2">The sequence shown here is derived from an EMBL/GenBank/DDBJ whole genome shotgun (WGS) entry which is preliminary data.</text>
</comment>
<sequence length="166" mass="16775">MAPVMAEKRIFRQAALDRLASPEQLDHLVPVADAPGWIALSIGALLALALLAWGLAGSLPITLAACGSLAADGHAVLRVPAAAAGAVRPGMDVLLRPAPLARGAVIASRGKVARVATASGGALAVADSRVVHVTLPPSGYPAGTSVEADIVLSRQRPIALLVPAWK</sequence>
<gene>
    <name evidence="2" type="ORF">GCM10007387_50410</name>
</gene>
<keyword evidence="1" id="KW-0472">Membrane</keyword>
<keyword evidence="1" id="KW-1133">Transmembrane helix</keyword>
<accession>A0AA87XXN3</accession>
<evidence type="ECO:0000313" key="2">
    <source>
        <dbReference type="EMBL" id="GGY61749.1"/>
    </source>
</evidence>
<dbReference type="Proteomes" id="UP000628442">
    <property type="component" value="Unassembled WGS sequence"/>
</dbReference>
<proteinExistence type="predicted"/>
<evidence type="ECO:0000313" key="3">
    <source>
        <dbReference type="Proteomes" id="UP000628442"/>
    </source>
</evidence>
<evidence type="ECO:0000256" key="1">
    <source>
        <dbReference type="SAM" id="Phobius"/>
    </source>
</evidence>
<dbReference type="AlphaFoldDB" id="A0AA87XXN3"/>
<name>A0AA87XXN3_9BURK</name>
<reference evidence="2" key="2">
    <citation type="submission" date="2022-12" db="EMBL/GenBank/DDBJ databases">
        <authorList>
            <person name="Sun Q."/>
            <person name="Kim S."/>
        </authorList>
    </citation>
    <scope>NUCLEOTIDE SEQUENCE</scope>
    <source>
        <strain evidence="2">KCTC 12343</strain>
    </source>
</reference>